<organism evidence="1">
    <name type="scientific">uncultured Acetobacteraceae bacterium</name>
    <dbReference type="NCBI Taxonomy" id="169975"/>
    <lineage>
        <taxon>Bacteria</taxon>
        <taxon>Pseudomonadati</taxon>
        <taxon>Pseudomonadota</taxon>
        <taxon>Alphaproteobacteria</taxon>
        <taxon>Acetobacterales</taxon>
        <taxon>Acetobacteraceae</taxon>
        <taxon>environmental samples</taxon>
    </lineage>
</organism>
<dbReference type="EMBL" id="CADCTG010000277">
    <property type="protein sequence ID" value="CAA9279299.1"/>
    <property type="molecule type" value="Genomic_DNA"/>
</dbReference>
<reference evidence="1" key="1">
    <citation type="submission" date="2020-02" db="EMBL/GenBank/DDBJ databases">
        <authorList>
            <person name="Meier V. D."/>
        </authorList>
    </citation>
    <scope>NUCLEOTIDE SEQUENCE</scope>
    <source>
        <strain evidence="1">AVDCRST_MAG08</strain>
    </source>
</reference>
<name>A0A6J4JJF7_9PROT</name>
<sequence>AKRRERMAMERIGAAEAGAVAEVRAAAAEIATAAARNVIAERLDAGADAALIDRAVADLPRALRAN</sequence>
<evidence type="ECO:0000313" key="1">
    <source>
        <dbReference type="EMBL" id="CAA9279299.1"/>
    </source>
</evidence>
<accession>A0A6J4JJF7</accession>
<feature type="non-terminal residue" evidence="1">
    <location>
        <position position="1"/>
    </location>
</feature>
<dbReference type="AlphaFoldDB" id="A0A6J4JJF7"/>
<gene>
    <name evidence="1" type="ORF">AVDCRST_MAG08-3650</name>
</gene>
<proteinExistence type="predicted"/>
<protein>
    <submittedName>
        <fullName evidence="1">Uncharacterized protein</fullName>
    </submittedName>
</protein>